<feature type="region of interest" description="Disordered" evidence="1">
    <location>
        <begin position="1"/>
        <end position="27"/>
    </location>
</feature>
<accession>A0AAV7W663</accession>
<keyword evidence="3" id="KW-1185">Reference proteome</keyword>
<evidence type="ECO:0000313" key="2">
    <source>
        <dbReference type="EMBL" id="KAJ1208103.1"/>
    </source>
</evidence>
<evidence type="ECO:0000256" key="1">
    <source>
        <dbReference type="SAM" id="MobiDB-lite"/>
    </source>
</evidence>
<evidence type="ECO:0000313" key="3">
    <source>
        <dbReference type="Proteomes" id="UP001066276"/>
    </source>
</evidence>
<gene>
    <name evidence="2" type="ORF">NDU88_003492</name>
</gene>
<protein>
    <submittedName>
        <fullName evidence="2">Uncharacterized protein</fullName>
    </submittedName>
</protein>
<organism evidence="2 3">
    <name type="scientific">Pleurodeles waltl</name>
    <name type="common">Iberian ribbed newt</name>
    <dbReference type="NCBI Taxonomy" id="8319"/>
    <lineage>
        <taxon>Eukaryota</taxon>
        <taxon>Metazoa</taxon>
        <taxon>Chordata</taxon>
        <taxon>Craniata</taxon>
        <taxon>Vertebrata</taxon>
        <taxon>Euteleostomi</taxon>
        <taxon>Amphibia</taxon>
        <taxon>Batrachia</taxon>
        <taxon>Caudata</taxon>
        <taxon>Salamandroidea</taxon>
        <taxon>Salamandridae</taxon>
        <taxon>Pleurodelinae</taxon>
        <taxon>Pleurodeles</taxon>
    </lineage>
</organism>
<sequence>MMSTCVRGTGHKQVTARNQGGTGRLPQWPCVLNRKETIKGTAGVPQEVGRSAYSARPSLGERGRVLSLPFPGNRGHTWVLPPTWCTQASDGSAEIDSPSEVGPPRRSWVCVSDPRSVNQRALGVEGL</sequence>
<name>A0AAV7W663_PLEWA</name>
<dbReference type="Proteomes" id="UP001066276">
    <property type="component" value="Chromosome 1_2"/>
</dbReference>
<reference evidence="2" key="1">
    <citation type="journal article" date="2022" name="bioRxiv">
        <title>Sequencing and chromosome-scale assembly of the giantPleurodeles waltlgenome.</title>
        <authorList>
            <person name="Brown T."/>
            <person name="Elewa A."/>
            <person name="Iarovenko S."/>
            <person name="Subramanian E."/>
            <person name="Araus A.J."/>
            <person name="Petzold A."/>
            <person name="Susuki M."/>
            <person name="Suzuki K.-i.T."/>
            <person name="Hayashi T."/>
            <person name="Toyoda A."/>
            <person name="Oliveira C."/>
            <person name="Osipova E."/>
            <person name="Leigh N.D."/>
            <person name="Simon A."/>
            <person name="Yun M.H."/>
        </authorList>
    </citation>
    <scope>NUCLEOTIDE SEQUENCE</scope>
    <source>
        <strain evidence="2">20211129_DDA</strain>
        <tissue evidence="2">Liver</tissue>
    </source>
</reference>
<comment type="caution">
    <text evidence="2">The sequence shown here is derived from an EMBL/GenBank/DDBJ whole genome shotgun (WGS) entry which is preliminary data.</text>
</comment>
<dbReference type="EMBL" id="JANPWB010000002">
    <property type="protein sequence ID" value="KAJ1208103.1"/>
    <property type="molecule type" value="Genomic_DNA"/>
</dbReference>
<proteinExistence type="predicted"/>
<dbReference type="AlphaFoldDB" id="A0AAV7W663"/>